<dbReference type="OrthoDB" id="9795089at2"/>
<accession>A0A316G1A0</accession>
<dbReference type="Gene3D" id="3.30.1330.120">
    <property type="entry name" value="2-methylcitrate dehydratase PrpD"/>
    <property type="match status" value="1"/>
</dbReference>
<feature type="domain" description="MmgE/PrpD C-terminal" evidence="3">
    <location>
        <begin position="269"/>
        <end position="423"/>
    </location>
</feature>
<dbReference type="Proteomes" id="UP000245390">
    <property type="component" value="Unassembled WGS sequence"/>
</dbReference>
<evidence type="ECO:0000259" key="2">
    <source>
        <dbReference type="Pfam" id="PF03972"/>
    </source>
</evidence>
<comment type="caution">
    <text evidence="4">The sequence shown here is derived from an EMBL/GenBank/DDBJ whole genome shotgun (WGS) entry which is preliminary data.</text>
</comment>
<dbReference type="RefSeq" id="WP_109760700.1">
    <property type="nucleotide sequence ID" value="NZ_CP034588.1"/>
</dbReference>
<dbReference type="InterPro" id="IPR042183">
    <property type="entry name" value="MmgE/PrpD_sf_1"/>
</dbReference>
<name>A0A316G1A0_9RHOB</name>
<evidence type="ECO:0000256" key="1">
    <source>
        <dbReference type="ARBA" id="ARBA00006174"/>
    </source>
</evidence>
<dbReference type="Gene3D" id="1.10.4100.10">
    <property type="entry name" value="2-methylcitrate dehydratase PrpD"/>
    <property type="match status" value="1"/>
</dbReference>
<sequence>MADGRSAALAAWISGAADRPLPDEVRAAAREALIDHIGVAVGAANEGVTLVARRMAQRWAMPGRARIYTGGLTGAPLAALVNGTMAHATDFDDTHENGSGHISAPVLSAALALALDQGQEGDRAVAGFVAGFEVMARLGGGFIDGVGRNLQARGFHPTGIHGVVGAAAAASVLRGFDAAATASALGAAATTASGLVASFGTHAKPFHAGHAAMNGLMAADLAADGFAAATDLLDLDRGLLPAMIQDGKVTVPPLDLDRWLILRNGYKPFACCRATHASAQAGHRIGPRLAGRRITRVTTRVHRSAPFTAGRMDPQTPLEAKFSVAFCLSAAICGYQLEDTDFAEPMLRDTRVRAILPVVELHPQPDQPQSQARIDVWLEDGTQLTEETTLFLGHPDNPMGRDRIAGKFLSLVTPVLGEGRTTRLLAALDRFESPGALGEMADLLAGRAA</sequence>
<gene>
    <name evidence="4" type="ORF">C8D95_11122</name>
</gene>
<dbReference type="GO" id="GO:0016829">
    <property type="term" value="F:lyase activity"/>
    <property type="evidence" value="ECO:0007669"/>
    <property type="project" value="InterPro"/>
</dbReference>
<protein>
    <submittedName>
        <fullName evidence="4">2-methylcitrate dehydratase PrpD</fullName>
    </submittedName>
</protein>
<dbReference type="InterPro" id="IPR005656">
    <property type="entry name" value="MmgE_PrpD"/>
</dbReference>
<dbReference type="PANTHER" id="PTHR16943">
    <property type="entry name" value="2-METHYLCITRATE DEHYDRATASE-RELATED"/>
    <property type="match status" value="1"/>
</dbReference>
<comment type="similarity">
    <text evidence="1">Belongs to the PrpD family.</text>
</comment>
<feature type="domain" description="MmgE/PrpD N-terminal" evidence="2">
    <location>
        <begin position="8"/>
        <end position="249"/>
    </location>
</feature>
<dbReference type="AlphaFoldDB" id="A0A316G1A0"/>
<evidence type="ECO:0000313" key="5">
    <source>
        <dbReference type="Proteomes" id="UP000245390"/>
    </source>
</evidence>
<dbReference type="EMBL" id="QGGV01000011">
    <property type="protein sequence ID" value="PWK54588.1"/>
    <property type="molecule type" value="Genomic_DNA"/>
</dbReference>
<dbReference type="InterPro" id="IPR036148">
    <property type="entry name" value="MmgE/PrpD_sf"/>
</dbReference>
<dbReference type="Pfam" id="PF19305">
    <property type="entry name" value="MmgE_PrpD_C"/>
    <property type="match status" value="1"/>
</dbReference>
<dbReference type="InterPro" id="IPR045337">
    <property type="entry name" value="MmgE_PrpD_C"/>
</dbReference>
<dbReference type="Pfam" id="PF03972">
    <property type="entry name" value="MmgE_PrpD_N"/>
    <property type="match status" value="1"/>
</dbReference>
<dbReference type="SUPFAM" id="SSF103378">
    <property type="entry name" value="2-methylcitrate dehydratase PrpD"/>
    <property type="match status" value="1"/>
</dbReference>
<evidence type="ECO:0000313" key="4">
    <source>
        <dbReference type="EMBL" id="PWK54588.1"/>
    </source>
</evidence>
<proteinExistence type="inferred from homology"/>
<evidence type="ECO:0000259" key="3">
    <source>
        <dbReference type="Pfam" id="PF19305"/>
    </source>
</evidence>
<dbReference type="KEGG" id="salo:EF888_14700"/>
<dbReference type="InterPro" id="IPR042188">
    <property type="entry name" value="MmgE/PrpD_sf_2"/>
</dbReference>
<dbReference type="PANTHER" id="PTHR16943:SF8">
    <property type="entry name" value="2-METHYLCITRATE DEHYDRATASE"/>
    <property type="match status" value="1"/>
</dbReference>
<keyword evidence="5" id="KW-1185">Reference proteome</keyword>
<dbReference type="InterPro" id="IPR045336">
    <property type="entry name" value="MmgE_PrpD_N"/>
</dbReference>
<organism evidence="4 5">
    <name type="scientific">Silicimonas algicola</name>
    <dbReference type="NCBI Taxonomy" id="1826607"/>
    <lineage>
        <taxon>Bacteria</taxon>
        <taxon>Pseudomonadati</taxon>
        <taxon>Pseudomonadota</taxon>
        <taxon>Alphaproteobacteria</taxon>
        <taxon>Rhodobacterales</taxon>
        <taxon>Paracoccaceae</taxon>
    </lineage>
</organism>
<reference evidence="4 5" key="1">
    <citation type="submission" date="2018-05" db="EMBL/GenBank/DDBJ databases">
        <title>Genomic Encyclopedia of Type Strains, Phase IV (KMG-IV): sequencing the most valuable type-strain genomes for metagenomic binning, comparative biology and taxonomic classification.</title>
        <authorList>
            <person name="Goeker M."/>
        </authorList>
    </citation>
    <scope>NUCLEOTIDE SEQUENCE [LARGE SCALE GENOMIC DNA]</scope>
    <source>
        <strain evidence="4 5">DSM 103371</strain>
    </source>
</reference>